<dbReference type="SUPFAM" id="SSF48371">
    <property type="entry name" value="ARM repeat"/>
    <property type="match status" value="1"/>
</dbReference>
<comment type="caution">
    <text evidence="7">The sequence shown here is derived from an EMBL/GenBank/DDBJ whole genome shotgun (WGS) entry which is preliminary data.</text>
</comment>
<dbReference type="CDD" id="cd16664">
    <property type="entry name" value="RING-Ubox_PUB"/>
    <property type="match status" value="1"/>
</dbReference>
<dbReference type="InterPro" id="IPR003613">
    <property type="entry name" value="Ubox_domain"/>
</dbReference>
<dbReference type="InterPro" id="IPR045185">
    <property type="entry name" value="PUB22/23/24-like"/>
</dbReference>
<evidence type="ECO:0000259" key="6">
    <source>
        <dbReference type="PROSITE" id="PS51698"/>
    </source>
</evidence>
<dbReference type="Gene3D" id="3.30.40.10">
    <property type="entry name" value="Zinc/RING finger domain, C3HC4 (zinc finger)"/>
    <property type="match status" value="1"/>
</dbReference>
<dbReference type="GO" id="GO:0016567">
    <property type="term" value="P:protein ubiquitination"/>
    <property type="evidence" value="ECO:0007669"/>
    <property type="project" value="UniProtKB-UniRule"/>
</dbReference>
<dbReference type="SUPFAM" id="SSF57850">
    <property type="entry name" value="RING/U-box"/>
    <property type="match status" value="1"/>
</dbReference>
<evidence type="ECO:0000313" key="8">
    <source>
        <dbReference type="Proteomes" id="UP001443914"/>
    </source>
</evidence>
<sequence>MDQQEVEVPQFFICPISLQIMRDPVTLSTGITYDRESIEHWLFSNNNNTCPITKQPLNDQTTEIFLTPNHTLRRLIQSWCTLNASYGVERFPTPKPPTTKTQILKLIRNASNSPQCLLNCLEKLKSIVVESSANKRVFETTPQVIEFLARLIIVDNNDQSQEIGNNVGNKALSILSHLHITDVTLLKALLAEKEGTILNSLATIMQKSNDECRTYAINLMKLLVQVVEPNHVVSIRVDNFVEVVQLLKDNVSPKASKAALKFLAVASTWGRNRVRAVEAGAVHVMVNQLLELKEKRTTEMVLDVLDTLCGCAEGRAELLSHGAGLAVVSKKILRVSHFASEKGVKILYAIAKFSGSLSVVQEMVQLGVVTKLCVILQVECDAKTKEKARDVLRLHGKVWSDSPCAPMHVLRSLSC</sequence>
<keyword evidence="8" id="KW-1185">Reference proteome</keyword>
<dbReference type="Gene3D" id="1.25.10.10">
    <property type="entry name" value="Leucine-rich Repeat Variant"/>
    <property type="match status" value="1"/>
</dbReference>
<name>A0AAW1GX20_SAPOF</name>
<keyword evidence="3 5" id="KW-0808">Transferase</keyword>
<comment type="pathway">
    <text evidence="2 5">Protein modification; protein ubiquitination.</text>
</comment>
<dbReference type="InterPro" id="IPR013083">
    <property type="entry name" value="Znf_RING/FYVE/PHD"/>
</dbReference>
<accession>A0AAW1GX20</accession>
<dbReference type="Pfam" id="PF04564">
    <property type="entry name" value="U-box"/>
    <property type="match status" value="1"/>
</dbReference>
<gene>
    <name evidence="7" type="ORF">RND81_13G073700</name>
</gene>
<dbReference type="InterPro" id="IPR045210">
    <property type="entry name" value="RING-Ubox_PUB"/>
</dbReference>
<dbReference type="InterPro" id="IPR016024">
    <property type="entry name" value="ARM-type_fold"/>
</dbReference>
<comment type="function">
    <text evidence="5">Functions as an E3 ubiquitin ligase.</text>
</comment>
<comment type="catalytic activity">
    <reaction evidence="1 5">
        <text>S-ubiquitinyl-[E2 ubiquitin-conjugating enzyme]-L-cysteine + [acceptor protein]-L-lysine = [E2 ubiquitin-conjugating enzyme]-L-cysteine + N(6)-ubiquitinyl-[acceptor protein]-L-lysine.</text>
        <dbReference type="EC" id="2.3.2.27"/>
    </reaction>
</comment>
<dbReference type="EC" id="2.3.2.27" evidence="5"/>
<dbReference type="InterPro" id="IPR011989">
    <property type="entry name" value="ARM-like"/>
</dbReference>
<dbReference type="PANTHER" id="PTHR22849:SF132">
    <property type="entry name" value="E3 UBIQUITIN-PROTEIN LIGASE PUB23"/>
    <property type="match status" value="1"/>
</dbReference>
<dbReference type="FunFam" id="3.30.40.10:FF:000437">
    <property type="entry name" value="RING-type E3 ubiquitin transferase"/>
    <property type="match status" value="1"/>
</dbReference>
<dbReference type="GO" id="GO:0061630">
    <property type="term" value="F:ubiquitin protein ligase activity"/>
    <property type="evidence" value="ECO:0007669"/>
    <property type="project" value="UniProtKB-UniRule"/>
</dbReference>
<dbReference type="InterPro" id="IPR058678">
    <property type="entry name" value="ARM_PUB"/>
</dbReference>
<dbReference type="Pfam" id="PF25598">
    <property type="entry name" value="ARM_PUB"/>
    <property type="match status" value="1"/>
</dbReference>
<dbReference type="PROSITE" id="PS51698">
    <property type="entry name" value="U_BOX"/>
    <property type="match status" value="1"/>
</dbReference>
<reference evidence="7" key="1">
    <citation type="submission" date="2024-03" db="EMBL/GenBank/DDBJ databases">
        <title>WGS assembly of Saponaria officinalis var. Norfolk2.</title>
        <authorList>
            <person name="Jenkins J."/>
            <person name="Shu S."/>
            <person name="Grimwood J."/>
            <person name="Barry K."/>
            <person name="Goodstein D."/>
            <person name="Schmutz J."/>
            <person name="Leebens-Mack J."/>
            <person name="Osbourn A."/>
        </authorList>
    </citation>
    <scope>NUCLEOTIDE SEQUENCE [LARGE SCALE GENOMIC DNA]</scope>
    <source>
        <strain evidence="7">JIC</strain>
    </source>
</reference>
<dbReference type="GO" id="GO:0006952">
    <property type="term" value="P:defense response"/>
    <property type="evidence" value="ECO:0007669"/>
    <property type="project" value="UniProtKB-ARBA"/>
</dbReference>
<proteinExistence type="predicted"/>
<evidence type="ECO:0000313" key="7">
    <source>
        <dbReference type="EMBL" id="KAK9668635.1"/>
    </source>
</evidence>
<keyword evidence="4 5" id="KW-0833">Ubl conjugation pathway</keyword>
<evidence type="ECO:0000256" key="4">
    <source>
        <dbReference type="ARBA" id="ARBA00022786"/>
    </source>
</evidence>
<dbReference type="Proteomes" id="UP001443914">
    <property type="component" value="Unassembled WGS sequence"/>
</dbReference>
<feature type="domain" description="U-box" evidence="6">
    <location>
        <begin position="7"/>
        <end position="86"/>
    </location>
</feature>
<evidence type="ECO:0000256" key="5">
    <source>
        <dbReference type="RuleBase" id="RU369093"/>
    </source>
</evidence>
<organism evidence="7 8">
    <name type="scientific">Saponaria officinalis</name>
    <name type="common">Common soapwort</name>
    <name type="synonym">Lychnis saponaria</name>
    <dbReference type="NCBI Taxonomy" id="3572"/>
    <lineage>
        <taxon>Eukaryota</taxon>
        <taxon>Viridiplantae</taxon>
        <taxon>Streptophyta</taxon>
        <taxon>Embryophyta</taxon>
        <taxon>Tracheophyta</taxon>
        <taxon>Spermatophyta</taxon>
        <taxon>Magnoliopsida</taxon>
        <taxon>eudicotyledons</taxon>
        <taxon>Gunneridae</taxon>
        <taxon>Pentapetalae</taxon>
        <taxon>Caryophyllales</taxon>
        <taxon>Caryophyllaceae</taxon>
        <taxon>Caryophylleae</taxon>
        <taxon>Saponaria</taxon>
    </lineage>
</organism>
<evidence type="ECO:0000256" key="1">
    <source>
        <dbReference type="ARBA" id="ARBA00000900"/>
    </source>
</evidence>
<protein>
    <recommendedName>
        <fullName evidence="5 6">U-box domain-containing protein</fullName>
        <ecNumber evidence="5">2.3.2.27</ecNumber>
    </recommendedName>
    <alternativeName>
        <fullName evidence="5">RING-type E3 ubiquitin transferase PUB</fullName>
    </alternativeName>
</protein>
<dbReference type="AlphaFoldDB" id="A0AAW1GX20"/>
<evidence type="ECO:0000256" key="3">
    <source>
        <dbReference type="ARBA" id="ARBA00022679"/>
    </source>
</evidence>
<evidence type="ECO:0000256" key="2">
    <source>
        <dbReference type="ARBA" id="ARBA00004906"/>
    </source>
</evidence>
<dbReference type="EMBL" id="JBDFQZ010000013">
    <property type="protein sequence ID" value="KAK9668635.1"/>
    <property type="molecule type" value="Genomic_DNA"/>
</dbReference>
<dbReference type="SMART" id="SM00504">
    <property type="entry name" value="Ubox"/>
    <property type="match status" value="1"/>
</dbReference>
<dbReference type="PANTHER" id="PTHR22849">
    <property type="entry name" value="WDSAM1 PROTEIN"/>
    <property type="match status" value="1"/>
</dbReference>